<feature type="compositionally biased region" description="Polar residues" evidence="1">
    <location>
        <begin position="259"/>
        <end position="269"/>
    </location>
</feature>
<reference evidence="2" key="1">
    <citation type="journal article" date="2023" name="Science">
        <title>Genome structures resolve the early diversification of teleost fishes.</title>
        <authorList>
            <person name="Parey E."/>
            <person name="Louis A."/>
            <person name="Montfort J."/>
            <person name="Bouchez O."/>
            <person name="Roques C."/>
            <person name="Iampietro C."/>
            <person name="Lluch J."/>
            <person name="Castinel A."/>
            <person name="Donnadieu C."/>
            <person name="Desvignes T."/>
            <person name="Floi Bucao C."/>
            <person name="Jouanno E."/>
            <person name="Wen M."/>
            <person name="Mejri S."/>
            <person name="Dirks R."/>
            <person name="Jansen H."/>
            <person name="Henkel C."/>
            <person name="Chen W.J."/>
            <person name="Zahm M."/>
            <person name="Cabau C."/>
            <person name="Klopp C."/>
            <person name="Thompson A.W."/>
            <person name="Robinson-Rechavi M."/>
            <person name="Braasch I."/>
            <person name="Lecointre G."/>
            <person name="Bobe J."/>
            <person name="Postlethwait J.H."/>
            <person name="Berthelot C."/>
            <person name="Roest Crollius H."/>
            <person name="Guiguen Y."/>
        </authorList>
    </citation>
    <scope>NUCLEOTIDE SEQUENCE</scope>
    <source>
        <strain evidence="2">WJC10195</strain>
    </source>
</reference>
<evidence type="ECO:0000313" key="2">
    <source>
        <dbReference type="EMBL" id="KAJ8370987.1"/>
    </source>
</evidence>
<gene>
    <name evidence="2" type="ORF">SKAU_G00110150</name>
</gene>
<accession>A0A9Q1G0X9</accession>
<feature type="region of interest" description="Disordered" evidence="1">
    <location>
        <begin position="192"/>
        <end position="269"/>
    </location>
</feature>
<evidence type="ECO:0000313" key="3">
    <source>
        <dbReference type="Proteomes" id="UP001152622"/>
    </source>
</evidence>
<proteinExistence type="predicted"/>
<organism evidence="2 3">
    <name type="scientific">Synaphobranchus kaupii</name>
    <name type="common">Kaup's arrowtooth eel</name>
    <dbReference type="NCBI Taxonomy" id="118154"/>
    <lineage>
        <taxon>Eukaryota</taxon>
        <taxon>Metazoa</taxon>
        <taxon>Chordata</taxon>
        <taxon>Craniata</taxon>
        <taxon>Vertebrata</taxon>
        <taxon>Euteleostomi</taxon>
        <taxon>Actinopterygii</taxon>
        <taxon>Neopterygii</taxon>
        <taxon>Teleostei</taxon>
        <taxon>Anguilliformes</taxon>
        <taxon>Synaphobranchidae</taxon>
        <taxon>Synaphobranchus</taxon>
    </lineage>
</organism>
<sequence length="269" mass="29514">MVTCPDTSLLDWTDTLDSIPKKQILGGLLIMVYNRWPTGHHDPCSQSCSGSSSLAGRAAQHMEHRVFFLVDKRQCSAESLARTDTPGELRRRRWIRSRWPLCATDSEQNVLRAAAKKSKNKLRRNPISGNQSRVCLTSKERHASERPGTQEPQLYSGEQARFSELDANGSAQPRRETAVGCGELAQLGPQTSALSSQGVRGHRHRNSIQGGFRFSSPPPITRLELSPSSTPDRQLPARHSPVKGPRALAAAPAQHAKPTETSASSLNDI</sequence>
<evidence type="ECO:0000256" key="1">
    <source>
        <dbReference type="SAM" id="MobiDB-lite"/>
    </source>
</evidence>
<dbReference type="Proteomes" id="UP001152622">
    <property type="component" value="Chromosome 3"/>
</dbReference>
<dbReference type="AlphaFoldDB" id="A0A9Q1G0X9"/>
<protein>
    <submittedName>
        <fullName evidence="2">Uncharacterized protein</fullName>
    </submittedName>
</protein>
<comment type="caution">
    <text evidence="2">The sequence shown here is derived from an EMBL/GenBank/DDBJ whole genome shotgun (WGS) entry which is preliminary data.</text>
</comment>
<dbReference type="EMBL" id="JAINUF010000003">
    <property type="protein sequence ID" value="KAJ8370987.1"/>
    <property type="molecule type" value="Genomic_DNA"/>
</dbReference>
<name>A0A9Q1G0X9_SYNKA</name>
<keyword evidence="3" id="KW-1185">Reference proteome</keyword>
<feature type="region of interest" description="Disordered" evidence="1">
    <location>
        <begin position="116"/>
        <end position="156"/>
    </location>
</feature>
<feature type="compositionally biased region" description="Low complexity" evidence="1">
    <location>
        <begin position="247"/>
        <end position="256"/>
    </location>
</feature>